<evidence type="ECO:0008006" key="3">
    <source>
        <dbReference type="Google" id="ProtNLM"/>
    </source>
</evidence>
<dbReference type="EMBL" id="ANJA01003017">
    <property type="protein sequence ID" value="ETO66633.1"/>
    <property type="molecule type" value="Genomic_DNA"/>
</dbReference>
<evidence type="ECO:0000313" key="1">
    <source>
        <dbReference type="EMBL" id="ETO66633.1"/>
    </source>
</evidence>
<comment type="caution">
    <text evidence="1">The sequence shown here is derived from an EMBL/GenBank/DDBJ whole genome shotgun (WGS) entry which is preliminary data.</text>
</comment>
<proteinExistence type="predicted"/>
<name>A0A080ZJ22_PHYNI</name>
<evidence type="ECO:0000313" key="2">
    <source>
        <dbReference type="Proteomes" id="UP000028582"/>
    </source>
</evidence>
<dbReference type="PANTHER" id="PTHR40866:SF1">
    <property type="entry name" value="BED-TYPE DOMAIN-CONTAINING PROTEIN"/>
    <property type="match status" value="1"/>
</dbReference>
<dbReference type="InterPro" id="IPR012337">
    <property type="entry name" value="RNaseH-like_sf"/>
</dbReference>
<organism evidence="1 2">
    <name type="scientific">Phytophthora nicotianae P1976</name>
    <dbReference type="NCBI Taxonomy" id="1317066"/>
    <lineage>
        <taxon>Eukaryota</taxon>
        <taxon>Sar</taxon>
        <taxon>Stramenopiles</taxon>
        <taxon>Oomycota</taxon>
        <taxon>Peronosporomycetes</taxon>
        <taxon>Peronosporales</taxon>
        <taxon>Peronosporaceae</taxon>
        <taxon>Phytophthora</taxon>
    </lineage>
</organism>
<dbReference type="OrthoDB" id="109873at2759"/>
<reference evidence="1 2" key="1">
    <citation type="submission" date="2013-11" db="EMBL/GenBank/DDBJ databases">
        <title>The Genome Sequence of Phytophthora parasitica P1976.</title>
        <authorList>
            <consortium name="The Broad Institute Genomics Platform"/>
            <person name="Russ C."/>
            <person name="Tyler B."/>
            <person name="Panabieres F."/>
            <person name="Shan W."/>
            <person name="Tripathy S."/>
            <person name="Grunwald N."/>
            <person name="Machado M."/>
            <person name="Johnson C.S."/>
            <person name="Walker B."/>
            <person name="Young S."/>
            <person name="Zeng Q."/>
            <person name="Gargeya S."/>
            <person name="Fitzgerald M."/>
            <person name="Haas B."/>
            <person name="Abouelleil A."/>
            <person name="Allen A.W."/>
            <person name="Alvarado L."/>
            <person name="Arachchi H.M."/>
            <person name="Berlin A.M."/>
            <person name="Chapman S.B."/>
            <person name="Gainer-Dewar J."/>
            <person name="Goldberg J."/>
            <person name="Griggs A."/>
            <person name="Gujja S."/>
            <person name="Hansen M."/>
            <person name="Howarth C."/>
            <person name="Imamovic A."/>
            <person name="Ireland A."/>
            <person name="Larimer J."/>
            <person name="McCowan C."/>
            <person name="Murphy C."/>
            <person name="Pearson M."/>
            <person name="Poon T.W."/>
            <person name="Priest M."/>
            <person name="Roberts A."/>
            <person name="Saif S."/>
            <person name="Shea T."/>
            <person name="Sisk P."/>
            <person name="Sykes S."/>
            <person name="Wortman J."/>
            <person name="Nusbaum C."/>
            <person name="Birren B."/>
        </authorList>
    </citation>
    <scope>NUCLEOTIDE SEQUENCE [LARGE SCALE GENOMIC DNA]</scope>
    <source>
        <strain evidence="1 2">P1976</strain>
    </source>
</reference>
<accession>A0A080ZJ22</accession>
<protein>
    <recommendedName>
        <fullName evidence="3">HAT C-terminal dimerisation domain-containing protein</fullName>
    </recommendedName>
</protein>
<dbReference type="SUPFAM" id="SSF53098">
    <property type="entry name" value="Ribonuclease H-like"/>
    <property type="match status" value="1"/>
</dbReference>
<dbReference type="Proteomes" id="UP000028582">
    <property type="component" value="Unassembled WGS sequence"/>
</dbReference>
<dbReference type="PANTHER" id="PTHR40866">
    <property type="entry name" value="BED-TYPE DOMAIN-CONTAINING PROTEIN"/>
    <property type="match status" value="1"/>
</dbReference>
<gene>
    <name evidence="1" type="ORF">F444_16258</name>
</gene>
<dbReference type="AlphaFoldDB" id="A0A080ZJ22"/>
<sequence length="246" mass="27913">MLALRTTKNPAELRRHTSLVPLRANATRWISIFMILERYVRIRDVIKRVDAIYDLMPKPAAHRRIVALVESIKIFNSVCKKLQGEATSMKSVRLLFDKITEMFPVTGNYLRPDADIVHSPAFESAVEKLALEELYALQPFQLEAATTETTAPSRGSRSQTRACSTEDFATALPQSNPPPVQVTPRYDPIITAIPPTSNRCERLFSQCKLVMTPQRVSLLPMNFEILIFLRANRKLMRLDVDATDDN</sequence>